<organism evidence="1 2">
    <name type="scientific">Hyalangium rubrum</name>
    <dbReference type="NCBI Taxonomy" id="3103134"/>
    <lineage>
        <taxon>Bacteria</taxon>
        <taxon>Pseudomonadati</taxon>
        <taxon>Myxococcota</taxon>
        <taxon>Myxococcia</taxon>
        <taxon>Myxococcales</taxon>
        <taxon>Cystobacterineae</taxon>
        <taxon>Archangiaceae</taxon>
        <taxon>Hyalangium</taxon>
    </lineage>
</organism>
<dbReference type="RefSeq" id="WP_321552011.1">
    <property type="nucleotide sequence ID" value="NZ_JAXIVS010000032.1"/>
</dbReference>
<dbReference type="EMBL" id="JAXIVS010000032">
    <property type="protein sequence ID" value="MDY7233300.1"/>
    <property type="molecule type" value="Genomic_DNA"/>
</dbReference>
<comment type="caution">
    <text evidence="1">The sequence shown here is derived from an EMBL/GenBank/DDBJ whole genome shotgun (WGS) entry which is preliminary data.</text>
</comment>
<protein>
    <submittedName>
        <fullName evidence="1">Uncharacterized protein</fullName>
    </submittedName>
</protein>
<evidence type="ECO:0000313" key="1">
    <source>
        <dbReference type="EMBL" id="MDY7233300.1"/>
    </source>
</evidence>
<proteinExistence type="predicted"/>
<evidence type="ECO:0000313" key="2">
    <source>
        <dbReference type="Proteomes" id="UP001291309"/>
    </source>
</evidence>
<sequence length="136" mass="15352">MTRYTVLFEPTFHPRVEVEVAFAPEGEWVRIQTEGREERVRLSVEQGVRFLEAMEALAPEHILDGREGGIDGCTFSCAVSPEWGKRHTFRAWCPGPEKSPQQHAFISLVHLLALEVTREPTTAALLKQLRGYYGGS</sequence>
<keyword evidence="2" id="KW-1185">Reference proteome</keyword>
<accession>A0ABU5HIL9</accession>
<dbReference type="Proteomes" id="UP001291309">
    <property type="component" value="Unassembled WGS sequence"/>
</dbReference>
<gene>
    <name evidence="1" type="ORF">SYV04_43335</name>
</gene>
<name>A0ABU5HIL9_9BACT</name>
<reference evidence="1 2" key="1">
    <citation type="submission" date="2023-12" db="EMBL/GenBank/DDBJ databases">
        <title>the genome sequence of Hyalangium sp. s54d21.</title>
        <authorList>
            <person name="Zhang X."/>
        </authorList>
    </citation>
    <scope>NUCLEOTIDE SEQUENCE [LARGE SCALE GENOMIC DNA]</scope>
    <source>
        <strain evidence="2">s54d21</strain>
    </source>
</reference>